<dbReference type="Proteomes" id="UP000546917">
    <property type="component" value="Unassembled WGS sequence"/>
</dbReference>
<dbReference type="EMBL" id="JABGBP010000055">
    <property type="protein sequence ID" value="NOL59613.1"/>
    <property type="molecule type" value="Genomic_DNA"/>
</dbReference>
<evidence type="ECO:0000313" key="1">
    <source>
        <dbReference type="EMBL" id="NOL59613.1"/>
    </source>
</evidence>
<organism evidence="1 2">
    <name type="scientific">Ferroplasma acidiphilum</name>
    <dbReference type="NCBI Taxonomy" id="74969"/>
    <lineage>
        <taxon>Archaea</taxon>
        <taxon>Methanobacteriati</taxon>
        <taxon>Thermoplasmatota</taxon>
        <taxon>Thermoplasmata</taxon>
        <taxon>Thermoplasmatales</taxon>
        <taxon>Ferroplasmaceae</taxon>
        <taxon>Ferroplasma</taxon>
    </lineage>
</organism>
<reference evidence="1 2" key="1">
    <citation type="submission" date="2020-05" db="EMBL/GenBank/DDBJ databases">
        <authorList>
            <person name="Zhang R."/>
        </authorList>
    </citation>
    <scope>NUCLEOTIDE SEQUENCE [LARGE SCALE GENOMIC DNA]</scope>
    <source>
        <strain evidence="1 2">DSM 28986</strain>
    </source>
</reference>
<protein>
    <recommendedName>
        <fullName evidence="3">ISL3 family transposase</fullName>
    </recommendedName>
</protein>
<accession>A0A7K4FKQ3</accession>
<comment type="caution">
    <text evidence="1">The sequence shown here is derived from an EMBL/GenBank/DDBJ whole genome shotgun (WGS) entry which is preliminary data.</text>
</comment>
<proteinExistence type="predicted"/>
<sequence length="58" mass="6540">MPGNELFTKALSLEKPWYVKDLKFDPSGKRLDIYIGRTSDLLPCPVCGKPCVDYDSMS</sequence>
<dbReference type="AlphaFoldDB" id="A0A7K4FKQ3"/>
<evidence type="ECO:0008006" key="3">
    <source>
        <dbReference type="Google" id="ProtNLM"/>
    </source>
</evidence>
<name>A0A7K4FKQ3_9ARCH</name>
<gene>
    <name evidence="1" type="ORF">HLB00_02030</name>
</gene>
<evidence type="ECO:0000313" key="2">
    <source>
        <dbReference type="Proteomes" id="UP000546917"/>
    </source>
</evidence>
<dbReference type="RefSeq" id="WP_171481286.1">
    <property type="nucleotide sequence ID" value="NZ_JABGBP010000055.1"/>
</dbReference>